<evidence type="ECO:0000256" key="2">
    <source>
        <dbReference type="ARBA" id="ARBA00022723"/>
    </source>
</evidence>
<dbReference type="Pfam" id="PF09360">
    <property type="entry name" value="zf-CDGSH"/>
    <property type="match status" value="2"/>
</dbReference>
<dbReference type="InterPro" id="IPR042216">
    <property type="entry name" value="MitoNEET_CISD"/>
</dbReference>
<keyword evidence="4" id="KW-0411">Iron-sulfur</keyword>
<evidence type="ECO:0000259" key="5">
    <source>
        <dbReference type="SMART" id="SM00704"/>
    </source>
</evidence>
<keyword evidence="7" id="KW-1185">Reference proteome</keyword>
<dbReference type="Gene3D" id="3.40.5.90">
    <property type="entry name" value="CDGSH iron-sulfur domain, mitoNEET-type"/>
    <property type="match status" value="2"/>
</dbReference>
<protein>
    <submittedName>
        <fullName evidence="6">Zinc finger CDGSH-type domain protein</fullName>
    </submittedName>
</protein>
<keyword evidence="3" id="KW-0408">Iron</keyword>
<dbReference type="GO" id="GO:0005737">
    <property type="term" value="C:cytoplasm"/>
    <property type="evidence" value="ECO:0007669"/>
    <property type="project" value="UniProtKB-ARBA"/>
</dbReference>
<evidence type="ECO:0000313" key="7">
    <source>
        <dbReference type="Proteomes" id="UP001050975"/>
    </source>
</evidence>
<dbReference type="PANTHER" id="PTHR46491">
    <property type="entry name" value="CDGSH IRON SULFUR DOMAIN PROTEIN HOMOLOG"/>
    <property type="match status" value="1"/>
</dbReference>
<comment type="caution">
    <text evidence="6">The sequence shown here is derived from an EMBL/GenBank/DDBJ whole genome shotgun (WGS) entry which is preliminary data.</text>
</comment>
<dbReference type="InterPro" id="IPR018967">
    <property type="entry name" value="FeS-contain_CDGSH-typ"/>
</dbReference>
<feature type="domain" description="Iron-binding zinc finger CDGSH type" evidence="5">
    <location>
        <begin position="46"/>
        <end position="81"/>
    </location>
</feature>
<proteinExistence type="predicted"/>
<dbReference type="GO" id="GO:0046872">
    <property type="term" value="F:metal ion binding"/>
    <property type="evidence" value="ECO:0007669"/>
    <property type="project" value="UniProtKB-KW"/>
</dbReference>
<dbReference type="InterPro" id="IPR052950">
    <property type="entry name" value="CISD"/>
</dbReference>
<evidence type="ECO:0000256" key="3">
    <source>
        <dbReference type="ARBA" id="ARBA00023004"/>
    </source>
</evidence>
<dbReference type="AlphaFoldDB" id="A0AAV3XBY8"/>
<sequence>MSEPFIADKKPAGLELEPGTYYWCSCGQSKNQPYCDGSHKGSEFVPLKFTIEEKKRVALCQCKYTKNQPFCDGAHSKLLMANG</sequence>
<name>A0AAV3XBY8_9CYAN</name>
<evidence type="ECO:0000256" key="1">
    <source>
        <dbReference type="ARBA" id="ARBA00022714"/>
    </source>
</evidence>
<feature type="domain" description="Iron-binding zinc finger CDGSH type" evidence="5">
    <location>
        <begin position="9"/>
        <end position="45"/>
    </location>
</feature>
<reference evidence="6" key="1">
    <citation type="submission" date="2019-10" db="EMBL/GenBank/DDBJ databases">
        <title>Draft genome sequece of Microseira wollei NIES-4236.</title>
        <authorList>
            <person name="Yamaguchi H."/>
            <person name="Suzuki S."/>
            <person name="Kawachi M."/>
        </authorList>
    </citation>
    <scope>NUCLEOTIDE SEQUENCE</scope>
    <source>
        <strain evidence="6">NIES-4236</strain>
    </source>
</reference>
<keyword evidence="1" id="KW-0001">2Fe-2S</keyword>
<organism evidence="6 7">
    <name type="scientific">Microseira wollei NIES-4236</name>
    <dbReference type="NCBI Taxonomy" id="2530354"/>
    <lineage>
        <taxon>Bacteria</taxon>
        <taxon>Bacillati</taxon>
        <taxon>Cyanobacteriota</taxon>
        <taxon>Cyanophyceae</taxon>
        <taxon>Oscillatoriophycideae</taxon>
        <taxon>Aerosakkonematales</taxon>
        <taxon>Aerosakkonemataceae</taxon>
        <taxon>Microseira</taxon>
    </lineage>
</organism>
<accession>A0AAV3XBY8</accession>
<gene>
    <name evidence="6" type="ORF">MiSe_45860</name>
</gene>
<dbReference type="SMART" id="SM00704">
    <property type="entry name" value="ZnF_CDGSH"/>
    <property type="match status" value="2"/>
</dbReference>
<evidence type="ECO:0000313" key="6">
    <source>
        <dbReference type="EMBL" id="GET39814.1"/>
    </source>
</evidence>
<keyword evidence="2" id="KW-0479">Metal-binding</keyword>
<evidence type="ECO:0000256" key="4">
    <source>
        <dbReference type="ARBA" id="ARBA00023014"/>
    </source>
</evidence>
<dbReference type="PANTHER" id="PTHR46491:SF3">
    <property type="entry name" value="CDGSH IRON-SULFUR DOMAIN-CONTAINING PROTEIN 3, MITOCHONDRIAL"/>
    <property type="match status" value="1"/>
</dbReference>
<dbReference type="Proteomes" id="UP001050975">
    <property type="component" value="Unassembled WGS sequence"/>
</dbReference>
<dbReference type="RefSeq" id="WP_226585411.1">
    <property type="nucleotide sequence ID" value="NZ_BLAY01000075.1"/>
</dbReference>
<dbReference type="GO" id="GO:0051537">
    <property type="term" value="F:2 iron, 2 sulfur cluster binding"/>
    <property type="evidence" value="ECO:0007669"/>
    <property type="project" value="UniProtKB-KW"/>
</dbReference>
<dbReference type="EMBL" id="BLAY01000075">
    <property type="protein sequence ID" value="GET39814.1"/>
    <property type="molecule type" value="Genomic_DNA"/>
</dbReference>